<dbReference type="Gramene" id="ONK62141">
    <property type="protein sequence ID" value="ONK62141"/>
    <property type="gene ID" value="A4U43_C07F770"/>
</dbReference>
<gene>
    <name evidence="6" type="ORF">A4U43_C07F770</name>
</gene>
<dbReference type="InterPro" id="IPR006671">
    <property type="entry name" value="Cyclin_N"/>
</dbReference>
<sequence>MGSNDLLLLCDERLFLSTPSPSPGSICHCNKNNISSPAYDSYASDEENDHLLRNYLRRERIFMSANGYLEQLRVSSELRDARFRAVRWILMARRRLSLQCGTIFAAVNYLDRFLSLNCHIKKWEIWMIELSSIACLSIASKVDEVFIHSLDDFQTDDLEHTYQSSTIVRMELTILKALDWRLICVTPYSYIDLFTSCLPSHDSLHTRTVEILYRALLEIKFVECNASVIAVSALRCCIEELFPLEFDAYVSTLGHLMPVEYKAKIDKCYRFMEEKIANPHSCPTSPVTVIPLQRTKVLDSCVDIDMRFCNKNPSQDFNQNKRKYESLTSCSSN</sequence>
<name>A0A5P1EBN3_ASPOF</name>
<evidence type="ECO:0000256" key="2">
    <source>
        <dbReference type="ARBA" id="ARBA00023127"/>
    </source>
</evidence>
<evidence type="ECO:0000256" key="3">
    <source>
        <dbReference type="ARBA" id="ARBA00023306"/>
    </source>
</evidence>
<dbReference type="Proteomes" id="UP000243459">
    <property type="component" value="Chromosome 7"/>
</dbReference>
<dbReference type="Pfam" id="PF00134">
    <property type="entry name" value="Cyclin_N"/>
    <property type="match status" value="1"/>
</dbReference>
<dbReference type="SMART" id="SM00385">
    <property type="entry name" value="CYCLIN"/>
    <property type="match status" value="1"/>
</dbReference>
<dbReference type="InterPro" id="IPR048258">
    <property type="entry name" value="Cyclins_cyclin-box"/>
</dbReference>
<dbReference type="SUPFAM" id="SSF47954">
    <property type="entry name" value="Cyclin-like"/>
    <property type="match status" value="1"/>
</dbReference>
<dbReference type="PANTHER" id="PTHR10177">
    <property type="entry name" value="CYCLINS"/>
    <property type="match status" value="1"/>
</dbReference>
<evidence type="ECO:0000313" key="7">
    <source>
        <dbReference type="Proteomes" id="UP000243459"/>
    </source>
</evidence>
<dbReference type="AlphaFoldDB" id="A0A5P1EBN3"/>
<dbReference type="OMA" id="ATICNEW"/>
<proteinExistence type="inferred from homology"/>
<organism evidence="6 7">
    <name type="scientific">Asparagus officinalis</name>
    <name type="common">Garden asparagus</name>
    <dbReference type="NCBI Taxonomy" id="4686"/>
    <lineage>
        <taxon>Eukaryota</taxon>
        <taxon>Viridiplantae</taxon>
        <taxon>Streptophyta</taxon>
        <taxon>Embryophyta</taxon>
        <taxon>Tracheophyta</taxon>
        <taxon>Spermatophyta</taxon>
        <taxon>Magnoliopsida</taxon>
        <taxon>Liliopsida</taxon>
        <taxon>Asparagales</taxon>
        <taxon>Asparagaceae</taxon>
        <taxon>Asparagoideae</taxon>
        <taxon>Asparagus</taxon>
    </lineage>
</organism>
<evidence type="ECO:0000313" key="6">
    <source>
        <dbReference type="EMBL" id="ONK62141.1"/>
    </source>
</evidence>
<keyword evidence="7" id="KW-1185">Reference proteome</keyword>
<feature type="domain" description="Cyclin-like" evidence="5">
    <location>
        <begin position="87"/>
        <end position="176"/>
    </location>
</feature>
<keyword evidence="2 4" id="KW-0195">Cyclin</keyword>
<reference evidence="7" key="1">
    <citation type="journal article" date="2017" name="Nat. Commun.">
        <title>The asparagus genome sheds light on the origin and evolution of a young Y chromosome.</title>
        <authorList>
            <person name="Harkess A."/>
            <person name="Zhou J."/>
            <person name="Xu C."/>
            <person name="Bowers J.E."/>
            <person name="Van der Hulst R."/>
            <person name="Ayyampalayam S."/>
            <person name="Mercati F."/>
            <person name="Riccardi P."/>
            <person name="McKain M.R."/>
            <person name="Kakrana A."/>
            <person name="Tang H."/>
            <person name="Ray J."/>
            <person name="Groenendijk J."/>
            <person name="Arikit S."/>
            <person name="Mathioni S.M."/>
            <person name="Nakano M."/>
            <person name="Shan H."/>
            <person name="Telgmann-Rauber A."/>
            <person name="Kanno A."/>
            <person name="Yue Z."/>
            <person name="Chen H."/>
            <person name="Li W."/>
            <person name="Chen Y."/>
            <person name="Xu X."/>
            <person name="Zhang Y."/>
            <person name="Luo S."/>
            <person name="Chen H."/>
            <person name="Gao J."/>
            <person name="Mao Z."/>
            <person name="Pires J.C."/>
            <person name="Luo M."/>
            <person name="Kudrna D."/>
            <person name="Wing R.A."/>
            <person name="Meyers B.C."/>
            <person name="Yi K."/>
            <person name="Kong H."/>
            <person name="Lavrijsen P."/>
            <person name="Sunseri F."/>
            <person name="Falavigna A."/>
            <person name="Ye Y."/>
            <person name="Leebens-Mack J.H."/>
            <person name="Chen G."/>
        </authorList>
    </citation>
    <scope>NUCLEOTIDE SEQUENCE [LARGE SCALE GENOMIC DNA]</scope>
    <source>
        <strain evidence="7">cv. DH0086</strain>
    </source>
</reference>
<dbReference type="InterPro" id="IPR036915">
    <property type="entry name" value="Cyclin-like_sf"/>
</dbReference>
<dbReference type="Gene3D" id="1.10.472.10">
    <property type="entry name" value="Cyclin-like"/>
    <property type="match status" value="2"/>
</dbReference>
<comment type="similarity">
    <text evidence="4">Belongs to the cyclin family.</text>
</comment>
<evidence type="ECO:0000259" key="5">
    <source>
        <dbReference type="SMART" id="SM00385"/>
    </source>
</evidence>
<dbReference type="PROSITE" id="PS00292">
    <property type="entry name" value="CYCLINS"/>
    <property type="match status" value="1"/>
</dbReference>
<dbReference type="InterPro" id="IPR004367">
    <property type="entry name" value="Cyclin_C-dom"/>
</dbReference>
<dbReference type="InterPro" id="IPR039361">
    <property type="entry name" value="Cyclin"/>
</dbReference>
<dbReference type="EMBL" id="CM007387">
    <property type="protein sequence ID" value="ONK62141.1"/>
    <property type="molecule type" value="Genomic_DNA"/>
</dbReference>
<evidence type="ECO:0000256" key="4">
    <source>
        <dbReference type="RuleBase" id="RU000383"/>
    </source>
</evidence>
<dbReference type="CDD" id="cd20544">
    <property type="entry name" value="CYCLIN_AtCycD-like_rpt2"/>
    <property type="match status" value="1"/>
</dbReference>
<dbReference type="Pfam" id="PF02984">
    <property type="entry name" value="Cyclin_C"/>
    <property type="match status" value="1"/>
</dbReference>
<keyword evidence="3" id="KW-0131">Cell cycle</keyword>
<protein>
    <recommendedName>
        <fullName evidence="5">Cyclin-like domain-containing protein</fullName>
    </recommendedName>
</protein>
<dbReference type="OrthoDB" id="62at2759"/>
<dbReference type="InterPro" id="IPR013763">
    <property type="entry name" value="Cyclin-like_dom"/>
</dbReference>
<accession>A0A5P1EBN3</accession>
<keyword evidence="1" id="KW-0132">Cell division</keyword>
<evidence type="ECO:0000256" key="1">
    <source>
        <dbReference type="ARBA" id="ARBA00022618"/>
    </source>
</evidence>
<dbReference type="GO" id="GO:0051301">
    <property type="term" value="P:cell division"/>
    <property type="evidence" value="ECO:0007669"/>
    <property type="project" value="UniProtKB-KW"/>
</dbReference>